<reference evidence="1 2" key="1">
    <citation type="journal article" date="2023" name="Elife">
        <title>Identification of key yeast species and microbe-microbe interactions impacting larval growth of Drosophila in the wild.</title>
        <authorList>
            <person name="Mure A."/>
            <person name="Sugiura Y."/>
            <person name="Maeda R."/>
            <person name="Honda K."/>
            <person name="Sakurai N."/>
            <person name="Takahashi Y."/>
            <person name="Watada M."/>
            <person name="Katoh T."/>
            <person name="Gotoh A."/>
            <person name="Gotoh Y."/>
            <person name="Taniguchi I."/>
            <person name="Nakamura K."/>
            <person name="Hayashi T."/>
            <person name="Katayama T."/>
            <person name="Uemura T."/>
            <person name="Hattori Y."/>
        </authorList>
    </citation>
    <scope>NUCLEOTIDE SEQUENCE [LARGE SCALE GENOMIC DNA]</scope>
    <source>
        <strain evidence="1 2">KH-74</strain>
    </source>
</reference>
<dbReference type="PANTHER" id="PTHR28230:SF1">
    <property type="entry name" value="MITOCHONDRIAL IMPORT PROTEIN 2"/>
    <property type="match status" value="1"/>
</dbReference>
<gene>
    <name evidence="1" type="ORF">DAKH74_026210</name>
</gene>
<evidence type="ECO:0000313" key="2">
    <source>
        <dbReference type="Proteomes" id="UP001377567"/>
    </source>
</evidence>
<dbReference type="GO" id="GO:0070096">
    <property type="term" value="P:mitochondrial outer membrane translocase complex assembly"/>
    <property type="evidence" value="ECO:0007669"/>
    <property type="project" value="InterPro"/>
</dbReference>
<protein>
    <submittedName>
        <fullName evidence="1">Mim2 protein</fullName>
    </submittedName>
</protein>
<accession>A0AAV5RWP3</accession>
<dbReference type="Proteomes" id="UP001377567">
    <property type="component" value="Unassembled WGS sequence"/>
</dbReference>
<comment type="caution">
    <text evidence="1">The sequence shown here is derived from an EMBL/GenBank/DDBJ whole genome shotgun (WGS) entry which is preliminary data.</text>
</comment>
<dbReference type="EMBL" id="BTGD01000006">
    <property type="protein sequence ID" value="GMM56005.1"/>
    <property type="molecule type" value="Genomic_DNA"/>
</dbReference>
<name>A0AAV5RWP3_MAUHU</name>
<organism evidence="1 2">
    <name type="scientific">Maudiozyma humilis</name>
    <name type="common">Sour dough yeast</name>
    <name type="synonym">Kazachstania humilis</name>
    <dbReference type="NCBI Taxonomy" id="51915"/>
    <lineage>
        <taxon>Eukaryota</taxon>
        <taxon>Fungi</taxon>
        <taxon>Dikarya</taxon>
        <taxon>Ascomycota</taxon>
        <taxon>Saccharomycotina</taxon>
        <taxon>Saccharomycetes</taxon>
        <taxon>Saccharomycetales</taxon>
        <taxon>Saccharomycetaceae</taxon>
        <taxon>Maudiozyma</taxon>
    </lineage>
</organism>
<evidence type="ECO:0000313" key="1">
    <source>
        <dbReference type="EMBL" id="GMM56005.1"/>
    </source>
</evidence>
<dbReference type="GO" id="GO:0005741">
    <property type="term" value="C:mitochondrial outer membrane"/>
    <property type="evidence" value="ECO:0007669"/>
    <property type="project" value="TreeGrafter"/>
</dbReference>
<proteinExistence type="predicted"/>
<dbReference type="GO" id="GO:0045040">
    <property type="term" value="P:protein insertion into mitochondrial outer membrane"/>
    <property type="evidence" value="ECO:0007669"/>
    <property type="project" value="InterPro"/>
</dbReference>
<sequence length="163" mass="18555">MLDHQDDVLSHCINLYLNIAVYLCARDCVAWYELGLVPRPGERNRPLNDLTRSREWYWGKAYNYIAAPTAQPHPTHTMSDIELLPSDSALSETDSSEYPSDIELYGEPDINTQLAEAQRQWEESLAQLAKALNWVILPLLGKFLGRRTARSIWRAVANRLSAA</sequence>
<dbReference type="AlphaFoldDB" id="A0AAV5RWP3"/>
<dbReference type="Pfam" id="PF19117">
    <property type="entry name" value="Mim2"/>
    <property type="match status" value="1"/>
</dbReference>
<dbReference type="PANTHER" id="PTHR28230">
    <property type="entry name" value="CHROMOSOME 1, WHOLE GENOME SHOTGUN SEQUENCE"/>
    <property type="match status" value="1"/>
</dbReference>
<keyword evidence="2" id="KW-1185">Reference proteome</keyword>
<dbReference type="InterPro" id="IPR037652">
    <property type="entry name" value="Mim2"/>
</dbReference>